<comment type="function">
    <text evidence="6">Catalyzes the adenylation by ATP of the carboxyl group of the C-terminal glycine of sulfur carrier protein MoaD.</text>
</comment>
<dbReference type="FunFam" id="3.40.50.720:FF:000033">
    <property type="entry name" value="Adenylyltransferase and sulfurtransferase MOCS3"/>
    <property type="match status" value="1"/>
</dbReference>
<dbReference type="InterPro" id="IPR035985">
    <property type="entry name" value="Ubiquitin-activating_enz"/>
</dbReference>
<dbReference type="GO" id="GO:0008146">
    <property type="term" value="F:sulfotransferase activity"/>
    <property type="evidence" value="ECO:0007669"/>
    <property type="project" value="TreeGrafter"/>
</dbReference>
<evidence type="ECO:0000313" key="14">
    <source>
        <dbReference type="EMBL" id="SEI61045.1"/>
    </source>
</evidence>
<evidence type="ECO:0000313" key="15">
    <source>
        <dbReference type="Proteomes" id="UP000199532"/>
    </source>
</evidence>
<dbReference type="PANTHER" id="PTHR10953:SF102">
    <property type="entry name" value="ADENYLYLTRANSFERASE AND SULFURTRANSFERASE MOCS3"/>
    <property type="match status" value="1"/>
</dbReference>
<evidence type="ECO:0000256" key="10">
    <source>
        <dbReference type="ARBA" id="ARBA00075110"/>
    </source>
</evidence>
<accession>A0A1H6SBB6</accession>
<evidence type="ECO:0000256" key="3">
    <source>
        <dbReference type="ARBA" id="ARBA00022741"/>
    </source>
</evidence>
<organism evidence="14 15">
    <name type="scientific">Dyadobacter koreensis</name>
    <dbReference type="NCBI Taxonomy" id="408657"/>
    <lineage>
        <taxon>Bacteria</taxon>
        <taxon>Pseudomonadati</taxon>
        <taxon>Bacteroidota</taxon>
        <taxon>Cytophagia</taxon>
        <taxon>Cytophagales</taxon>
        <taxon>Spirosomataceae</taxon>
        <taxon>Dyadobacter</taxon>
    </lineage>
</organism>
<evidence type="ECO:0000256" key="9">
    <source>
        <dbReference type="ARBA" id="ARBA00073635"/>
    </source>
</evidence>
<gene>
    <name evidence="14" type="ORF">SAMN04487995_1643</name>
</gene>
<proteinExistence type="inferred from homology"/>
<dbReference type="Gene3D" id="3.40.50.720">
    <property type="entry name" value="NAD(P)-binding Rossmann-like Domain"/>
    <property type="match status" value="1"/>
</dbReference>
<protein>
    <recommendedName>
        <fullName evidence="9">Molybdopterin-synthase adenylyltransferase</fullName>
        <ecNumber evidence="8">2.7.7.80</ecNumber>
    </recommendedName>
    <alternativeName>
        <fullName evidence="12">MoaD protein adenylase</fullName>
    </alternativeName>
    <alternativeName>
        <fullName evidence="10">Molybdopterin-converting factor subunit 1 adenylase</fullName>
    </alternativeName>
    <alternativeName>
        <fullName evidence="11">Sulfur carrier protein MoaD adenylyltransferase</fullName>
    </alternativeName>
</protein>
<feature type="domain" description="Rhodanese" evidence="13">
    <location>
        <begin position="274"/>
        <end position="336"/>
    </location>
</feature>
<comment type="subunit">
    <text evidence="7">Homodimer. Forms a stable heterotetrameric complex of 2 MoeB and 2 MoaD during adenylation of MoaD.</text>
</comment>
<dbReference type="Gene3D" id="3.40.250.10">
    <property type="entry name" value="Rhodanese-like domain"/>
    <property type="match status" value="1"/>
</dbReference>
<dbReference type="STRING" id="408657.SAMN04487995_1643"/>
<dbReference type="InterPro" id="IPR000594">
    <property type="entry name" value="ThiF_NAD_FAD-bd"/>
</dbReference>
<evidence type="ECO:0000256" key="4">
    <source>
        <dbReference type="ARBA" id="ARBA00022840"/>
    </source>
</evidence>
<dbReference type="CDD" id="cd00158">
    <property type="entry name" value="RHOD"/>
    <property type="match status" value="1"/>
</dbReference>
<dbReference type="CDD" id="cd00757">
    <property type="entry name" value="ThiF_MoeB_HesA_family"/>
    <property type="match status" value="1"/>
</dbReference>
<dbReference type="EMBL" id="FNXY01000002">
    <property type="protein sequence ID" value="SEI61045.1"/>
    <property type="molecule type" value="Genomic_DNA"/>
</dbReference>
<keyword evidence="3" id="KW-0547">Nucleotide-binding</keyword>
<dbReference type="AlphaFoldDB" id="A0A1H6SBB6"/>
<evidence type="ECO:0000256" key="5">
    <source>
        <dbReference type="ARBA" id="ARBA00052218"/>
    </source>
</evidence>
<dbReference type="EC" id="2.7.7.80" evidence="8"/>
<evidence type="ECO:0000256" key="2">
    <source>
        <dbReference type="ARBA" id="ARBA00022679"/>
    </source>
</evidence>
<name>A0A1H6SBB6_9BACT</name>
<reference evidence="14 15" key="1">
    <citation type="submission" date="2016-10" db="EMBL/GenBank/DDBJ databases">
        <authorList>
            <person name="de Groot N.N."/>
        </authorList>
    </citation>
    <scope>NUCLEOTIDE SEQUENCE [LARGE SCALE GENOMIC DNA]</scope>
    <source>
        <strain evidence="14 15">DSM 19938</strain>
    </source>
</reference>
<comment type="similarity">
    <text evidence="1">Belongs to the HesA/MoeB/ThiF family.</text>
</comment>
<dbReference type="NCBIfam" id="NF004281">
    <property type="entry name" value="PRK05690.1"/>
    <property type="match status" value="1"/>
</dbReference>
<dbReference type="GO" id="GO:0061605">
    <property type="term" value="F:molybdopterin-synthase adenylyltransferase activity"/>
    <property type="evidence" value="ECO:0007669"/>
    <property type="project" value="UniProtKB-EC"/>
</dbReference>
<dbReference type="InterPro" id="IPR001763">
    <property type="entry name" value="Rhodanese-like_dom"/>
</dbReference>
<keyword evidence="2 14" id="KW-0808">Transferase</keyword>
<keyword evidence="14" id="KW-0548">Nucleotidyltransferase</keyword>
<dbReference type="OrthoDB" id="9804286at2"/>
<dbReference type="Pfam" id="PF00581">
    <property type="entry name" value="Rhodanese"/>
    <property type="match status" value="1"/>
</dbReference>
<dbReference type="Proteomes" id="UP000199532">
    <property type="component" value="Unassembled WGS sequence"/>
</dbReference>
<evidence type="ECO:0000256" key="7">
    <source>
        <dbReference type="ARBA" id="ARBA00063809"/>
    </source>
</evidence>
<dbReference type="GO" id="GO:0005829">
    <property type="term" value="C:cytosol"/>
    <property type="evidence" value="ECO:0007669"/>
    <property type="project" value="TreeGrafter"/>
</dbReference>
<dbReference type="SUPFAM" id="SSF69572">
    <property type="entry name" value="Activating enzymes of the ubiquitin-like proteins"/>
    <property type="match status" value="1"/>
</dbReference>
<comment type="catalytic activity">
    <reaction evidence="5">
        <text>[molybdopterin-synthase sulfur-carrier protein]-C-terminal Gly-Gly + ATP + H(+) = [molybdopterin-synthase sulfur-carrier protein]-C-terminal Gly-Gly-AMP + diphosphate</text>
        <dbReference type="Rhea" id="RHEA:43616"/>
        <dbReference type="Rhea" id="RHEA-COMP:12159"/>
        <dbReference type="Rhea" id="RHEA-COMP:12202"/>
        <dbReference type="ChEBI" id="CHEBI:15378"/>
        <dbReference type="ChEBI" id="CHEBI:30616"/>
        <dbReference type="ChEBI" id="CHEBI:33019"/>
        <dbReference type="ChEBI" id="CHEBI:90618"/>
        <dbReference type="ChEBI" id="CHEBI:90778"/>
        <dbReference type="EC" id="2.7.7.80"/>
    </reaction>
</comment>
<evidence type="ECO:0000256" key="6">
    <source>
        <dbReference type="ARBA" id="ARBA00055169"/>
    </source>
</evidence>
<evidence type="ECO:0000256" key="8">
    <source>
        <dbReference type="ARBA" id="ARBA00066884"/>
    </source>
</evidence>
<keyword evidence="15" id="KW-1185">Reference proteome</keyword>
<sequence length="349" mass="38562">MEAEERKRYSRQIILPEMGIYGQEKLKAAKVLVIGAGGLGCPVLQYLTAAGVGTIGVVDDDTVDITNLHRQILYCADDIGKGKAETAVQKLSAMNPFVNLIAIPVRLDESNAAQIISAYDFVIDGSDNFPTRYLVNDVCVELDKPLVFGSILRFEGQVSVFNYKGGPTYRCLFPEAEEGDNCEVAGVIGILPGIIGTYMANEAIKIICEIGNILSGKLLVLNALGNTNNVFIFNRSPEFPVISIEKSPLISKTIPETKIKEMFFYDLENRLESKSGDLYLIDVRENYEFEEDFIGGENIPLSELPENIAHFPMDKTIVFYCTTGKRSRIAATLLAKSEFQGQSFWVKKA</sequence>
<dbReference type="RefSeq" id="WP_090334407.1">
    <property type="nucleotide sequence ID" value="NZ_FNXY01000002.1"/>
</dbReference>
<keyword evidence="4" id="KW-0067">ATP-binding</keyword>
<evidence type="ECO:0000256" key="11">
    <source>
        <dbReference type="ARBA" id="ARBA00075328"/>
    </source>
</evidence>
<evidence type="ECO:0000256" key="12">
    <source>
        <dbReference type="ARBA" id="ARBA00078531"/>
    </source>
</evidence>
<dbReference type="Pfam" id="PF00899">
    <property type="entry name" value="ThiF"/>
    <property type="match status" value="1"/>
</dbReference>
<dbReference type="GO" id="GO:0008641">
    <property type="term" value="F:ubiquitin-like modifier activating enzyme activity"/>
    <property type="evidence" value="ECO:0007669"/>
    <property type="project" value="InterPro"/>
</dbReference>
<dbReference type="GO" id="GO:0005524">
    <property type="term" value="F:ATP binding"/>
    <property type="evidence" value="ECO:0007669"/>
    <property type="project" value="UniProtKB-KW"/>
</dbReference>
<dbReference type="InterPro" id="IPR045886">
    <property type="entry name" value="ThiF/MoeB/HesA"/>
</dbReference>
<dbReference type="PROSITE" id="PS50206">
    <property type="entry name" value="RHODANESE_3"/>
    <property type="match status" value="1"/>
</dbReference>
<evidence type="ECO:0000256" key="1">
    <source>
        <dbReference type="ARBA" id="ARBA00009919"/>
    </source>
</evidence>
<dbReference type="PANTHER" id="PTHR10953">
    <property type="entry name" value="UBIQUITIN-ACTIVATING ENZYME E1"/>
    <property type="match status" value="1"/>
</dbReference>
<evidence type="ECO:0000259" key="13">
    <source>
        <dbReference type="PROSITE" id="PS50206"/>
    </source>
</evidence>
<dbReference type="InterPro" id="IPR036873">
    <property type="entry name" value="Rhodanese-like_dom_sf"/>
</dbReference>
<dbReference type="GO" id="GO:0004792">
    <property type="term" value="F:thiosulfate-cyanide sulfurtransferase activity"/>
    <property type="evidence" value="ECO:0007669"/>
    <property type="project" value="TreeGrafter"/>
</dbReference>